<dbReference type="InterPro" id="IPR014462">
    <property type="entry name" value="Phage_Mu_Gp45"/>
</dbReference>
<dbReference type="Proteomes" id="UP000604737">
    <property type="component" value="Unassembled WGS sequence"/>
</dbReference>
<dbReference type="Pfam" id="PF06890">
    <property type="entry name" value="Phage_Mu_Gp45"/>
    <property type="match status" value="1"/>
</dbReference>
<gene>
    <name evidence="3" type="ORF">GCM10007350_13430</name>
</gene>
<proteinExistence type="predicted"/>
<evidence type="ECO:0000313" key="4">
    <source>
        <dbReference type="Proteomes" id="UP000604737"/>
    </source>
</evidence>
<reference evidence="4" key="1">
    <citation type="journal article" date="2019" name="Int. J. Syst. Evol. Microbiol.">
        <title>The Global Catalogue of Microorganisms (GCM) 10K type strain sequencing project: providing services to taxonomists for standard genome sequencing and annotation.</title>
        <authorList>
            <consortium name="The Broad Institute Genomics Platform"/>
            <consortium name="The Broad Institute Genome Sequencing Center for Infectious Disease"/>
            <person name="Wu L."/>
            <person name="Ma J."/>
        </authorList>
    </citation>
    <scope>NUCLEOTIDE SEQUENCE [LARGE SCALE GENOMIC DNA]</scope>
    <source>
        <strain evidence="4">KCTC 23701</strain>
    </source>
</reference>
<keyword evidence="4" id="KW-1185">Reference proteome</keyword>
<dbReference type="NCBIfam" id="TIGR01644">
    <property type="entry name" value="phage_P2_V"/>
    <property type="match status" value="1"/>
</dbReference>
<comment type="caution">
    <text evidence="3">The sequence shown here is derived from an EMBL/GenBank/DDBJ whole genome shotgun (WGS) entry which is preliminary data.</text>
</comment>
<evidence type="ECO:0000313" key="3">
    <source>
        <dbReference type="EMBL" id="GHD60422.1"/>
    </source>
</evidence>
<evidence type="ECO:0000256" key="1">
    <source>
        <dbReference type="SAM" id="MobiDB-lite"/>
    </source>
</evidence>
<dbReference type="EMBL" id="BMYO01000003">
    <property type="protein sequence ID" value="GHD60422.1"/>
    <property type="molecule type" value="Genomic_DNA"/>
</dbReference>
<evidence type="ECO:0000259" key="2">
    <source>
        <dbReference type="Pfam" id="PF06890"/>
    </source>
</evidence>
<protein>
    <submittedName>
        <fullName evidence="3">Baseplate assembly protein</fullName>
    </submittedName>
</protein>
<name>A0ABQ3GYB8_9NEIS</name>
<dbReference type="PIRSF" id="PIRSF012337">
    <property type="entry name" value="gp45"/>
    <property type="match status" value="1"/>
</dbReference>
<accession>A0ABQ3GYB8</accession>
<dbReference type="InterPro" id="IPR013046">
    <property type="entry name" value="GpV/Gp45"/>
</dbReference>
<feature type="region of interest" description="Disordered" evidence="1">
    <location>
        <begin position="176"/>
        <end position="198"/>
    </location>
</feature>
<organism evidence="3 4">
    <name type="scientific">Jeongeupia chitinilytica</name>
    <dbReference type="NCBI Taxonomy" id="1041641"/>
    <lineage>
        <taxon>Bacteria</taxon>
        <taxon>Pseudomonadati</taxon>
        <taxon>Pseudomonadota</taxon>
        <taxon>Betaproteobacteria</taxon>
        <taxon>Neisseriales</taxon>
        <taxon>Chitinibacteraceae</taxon>
        <taxon>Jeongeupia</taxon>
    </lineage>
</organism>
<dbReference type="InterPro" id="IPR053861">
    <property type="entry name" value="Phage_Mu_Gp45_N"/>
</dbReference>
<feature type="domain" description="Bacteriophage Mu Gp45 N-terminal" evidence="2">
    <location>
        <begin position="13"/>
        <end position="79"/>
    </location>
</feature>
<sequence>MEVSRDMSRIAKGKILRADDGGRCAMLQVELLDGEIVDNVEWFLSYGVTALPLAGAECVVAFIEDASDHAVAIAVEDRRYRIAAKAPGELAIYTQDGARIELLNGRLVSVECDTYQVRCATYDVQADNVAFDAEAIALTASAGVDVDAPVLATTGDVTDRGGQASLQDLRDYVSGHTHAETGTETRAPSQVMKGAGNE</sequence>